<dbReference type="Pfam" id="PF01381">
    <property type="entry name" value="HTH_3"/>
    <property type="match status" value="1"/>
</dbReference>
<dbReference type="Proteomes" id="UP001596108">
    <property type="component" value="Unassembled WGS sequence"/>
</dbReference>
<accession>A0ABW0R4Y2</accession>
<evidence type="ECO:0000313" key="3">
    <source>
        <dbReference type="EMBL" id="MFC5532250.1"/>
    </source>
</evidence>
<proteinExistence type="predicted"/>
<dbReference type="PANTHER" id="PTHR46797">
    <property type="entry name" value="HTH-TYPE TRANSCRIPTIONAL REGULATOR"/>
    <property type="match status" value="1"/>
</dbReference>
<organism evidence="3 4">
    <name type="scientific">Cohnella yongneupensis</name>
    <dbReference type="NCBI Taxonomy" id="425006"/>
    <lineage>
        <taxon>Bacteria</taxon>
        <taxon>Bacillati</taxon>
        <taxon>Bacillota</taxon>
        <taxon>Bacilli</taxon>
        <taxon>Bacillales</taxon>
        <taxon>Paenibacillaceae</taxon>
        <taxon>Cohnella</taxon>
    </lineage>
</organism>
<dbReference type="InterPro" id="IPR010982">
    <property type="entry name" value="Lambda_DNA-bd_dom_sf"/>
</dbReference>
<evidence type="ECO:0000313" key="4">
    <source>
        <dbReference type="Proteomes" id="UP001596108"/>
    </source>
</evidence>
<name>A0ABW0R4Y2_9BACL</name>
<sequence length="155" mass="17873">MEPLEFGQFLRSLREGKKLTMRKLDNLSGVSHSYISQIERGERGIPSPDILNKLAGPLGVSPAVFMVKAGHVSYGDWFTNKVNSDEYDEMFMHEMFGFSTNQEYEDFKNDIKNGELKSYLSRKIVLYNGFLLTDQDRQRVLDMLKALFPDYATKE</sequence>
<keyword evidence="1" id="KW-0238">DNA-binding</keyword>
<feature type="domain" description="HTH cro/C1-type" evidence="2">
    <location>
        <begin position="10"/>
        <end position="65"/>
    </location>
</feature>
<dbReference type="PANTHER" id="PTHR46797:SF1">
    <property type="entry name" value="METHYLPHOSPHONATE SYNTHASE"/>
    <property type="match status" value="1"/>
</dbReference>
<protein>
    <submittedName>
        <fullName evidence="3">Helix-turn-helix domain-containing protein</fullName>
    </submittedName>
</protein>
<dbReference type="SUPFAM" id="SSF47413">
    <property type="entry name" value="lambda repressor-like DNA-binding domains"/>
    <property type="match status" value="1"/>
</dbReference>
<keyword evidence="4" id="KW-1185">Reference proteome</keyword>
<dbReference type="Gene3D" id="1.10.260.40">
    <property type="entry name" value="lambda repressor-like DNA-binding domains"/>
    <property type="match status" value="1"/>
</dbReference>
<evidence type="ECO:0000259" key="2">
    <source>
        <dbReference type="PROSITE" id="PS50943"/>
    </source>
</evidence>
<dbReference type="SMART" id="SM00530">
    <property type="entry name" value="HTH_XRE"/>
    <property type="match status" value="1"/>
</dbReference>
<dbReference type="EMBL" id="JBHSNC010000057">
    <property type="protein sequence ID" value="MFC5532250.1"/>
    <property type="molecule type" value="Genomic_DNA"/>
</dbReference>
<dbReference type="InterPro" id="IPR001387">
    <property type="entry name" value="Cro/C1-type_HTH"/>
</dbReference>
<dbReference type="RefSeq" id="WP_378114219.1">
    <property type="nucleotide sequence ID" value="NZ_JBHSNC010000057.1"/>
</dbReference>
<gene>
    <name evidence="3" type="ORF">ACFPQ4_22780</name>
</gene>
<evidence type="ECO:0000256" key="1">
    <source>
        <dbReference type="ARBA" id="ARBA00023125"/>
    </source>
</evidence>
<comment type="caution">
    <text evidence="3">The sequence shown here is derived from an EMBL/GenBank/DDBJ whole genome shotgun (WGS) entry which is preliminary data.</text>
</comment>
<reference evidence="4" key="1">
    <citation type="journal article" date="2019" name="Int. J. Syst. Evol. Microbiol.">
        <title>The Global Catalogue of Microorganisms (GCM) 10K type strain sequencing project: providing services to taxonomists for standard genome sequencing and annotation.</title>
        <authorList>
            <consortium name="The Broad Institute Genomics Platform"/>
            <consortium name="The Broad Institute Genome Sequencing Center for Infectious Disease"/>
            <person name="Wu L."/>
            <person name="Ma J."/>
        </authorList>
    </citation>
    <scope>NUCLEOTIDE SEQUENCE [LARGE SCALE GENOMIC DNA]</scope>
    <source>
        <strain evidence="4">CGMCC 1.18578</strain>
    </source>
</reference>
<dbReference type="InterPro" id="IPR050807">
    <property type="entry name" value="TransReg_Diox_bact_type"/>
</dbReference>
<dbReference type="PROSITE" id="PS50943">
    <property type="entry name" value="HTH_CROC1"/>
    <property type="match status" value="1"/>
</dbReference>
<dbReference type="CDD" id="cd00093">
    <property type="entry name" value="HTH_XRE"/>
    <property type="match status" value="1"/>
</dbReference>